<dbReference type="RefSeq" id="WP_002463898.1">
    <property type="nucleotide sequence ID" value="NZ_AEUN01000410.1"/>
</dbReference>
<dbReference type="Pfam" id="PF13443">
    <property type="entry name" value="HTH_26"/>
    <property type="match status" value="1"/>
</dbReference>
<organism evidence="2 3">
    <name type="scientific">Staphylococcus simiae CCM 7213 = CCUG 51256</name>
    <dbReference type="NCBI Taxonomy" id="911238"/>
    <lineage>
        <taxon>Bacteria</taxon>
        <taxon>Bacillati</taxon>
        <taxon>Bacillota</taxon>
        <taxon>Bacilli</taxon>
        <taxon>Bacillales</taxon>
        <taxon>Staphylococcaceae</taxon>
        <taxon>Staphylococcus</taxon>
    </lineage>
</organism>
<reference evidence="2 3" key="1">
    <citation type="journal article" date="2012" name="BMC Genomics">
        <title>Comparative genomic analysis of the genus Staphylococcus including Staphylococcus aureus and its newly described sister species Staphylococcus simiae.</title>
        <authorList>
            <person name="Suzuki H."/>
            <person name="Lefebure T."/>
            <person name="Pavinski Bitar P."/>
            <person name="Stanhope M.J."/>
        </authorList>
    </citation>
    <scope>NUCLEOTIDE SEQUENCE [LARGE SCALE GENOMIC DNA]</scope>
    <source>
        <strain evidence="2 3">CCM 7213</strain>
    </source>
</reference>
<keyword evidence="3" id="KW-1185">Reference proteome</keyword>
<sequence>MINFNEIYDIVNKLLNNKSISSYKINQDTGIAYNGISELRRGKRQIKNLTIDTIEKLYHYQKSLED</sequence>
<proteinExistence type="predicted"/>
<evidence type="ECO:0000259" key="1">
    <source>
        <dbReference type="Pfam" id="PF13443"/>
    </source>
</evidence>
<comment type="caution">
    <text evidence="2">The sequence shown here is derived from an EMBL/GenBank/DDBJ whole genome shotgun (WGS) entry which is preliminary data.</text>
</comment>
<evidence type="ECO:0000313" key="2">
    <source>
        <dbReference type="EMBL" id="EHJ07944.1"/>
    </source>
</evidence>
<accession>G5JIN8</accession>
<dbReference type="InterPro" id="IPR001387">
    <property type="entry name" value="Cro/C1-type_HTH"/>
</dbReference>
<dbReference type="AlphaFoldDB" id="G5JIN8"/>
<feature type="domain" description="HTH cro/C1-type" evidence="1">
    <location>
        <begin position="12"/>
        <end position="57"/>
    </location>
</feature>
<dbReference type="EMBL" id="AEUN01000410">
    <property type="protein sequence ID" value="EHJ07944.1"/>
    <property type="molecule type" value="Genomic_DNA"/>
</dbReference>
<protein>
    <recommendedName>
        <fullName evidence="1">HTH cro/C1-type domain-containing protein</fullName>
    </recommendedName>
</protein>
<name>G5JIN8_9STAP</name>
<dbReference type="PATRIC" id="fig|911238.3.peg.1130"/>
<dbReference type="OrthoDB" id="2406308at2"/>
<evidence type="ECO:0000313" key="3">
    <source>
        <dbReference type="Proteomes" id="UP000005413"/>
    </source>
</evidence>
<gene>
    <name evidence="2" type="ORF">SS7213T_06631</name>
</gene>
<dbReference type="Proteomes" id="UP000005413">
    <property type="component" value="Unassembled WGS sequence"/>
</dbReference>